<dbReference type="Proteomes" id="UP000683139">
    <property type="component" value="Unassembled WGS sequence"/>
</dbReference>
<comment type="caution">
    <text evidence="3">The sequence shown here is derived from an EMBL/GenBank/DDBJ whole genome shotgun (WGS) entry which is preliminary data.</text>
</comment>
<name>A0A919YRI8_9BACL</name>
<feature type="signal peptide" evidence="2">
    <location>
        <begin position="1"/>
        <end position="27"/>
    </location>
</feature>
<organism evidence="3 4">
    <name type="scientific">Paenibacillus montaniterrae</name>
    <dbReference type="NCBI Taxonomy" id="429341"/>
    <lineage>
        <taxon>Bacteria</taxon>
        <taxon>Bacillati</taxon>
        <taxon>Bacillota</taxon>
        <taxon>Bacilli</taxon>
        <taxon>Bacillales</taxon>
        <taxon>Paenibacillaceae</taxon>
        <taxon>Paenibacillus</taxon>
    </lineage>
</organism>
<evidence type="ECO:0000313" key="4">
    <source>
        <dbReference type="Proteomes" id="UP000683139"/>
    </source>
</evidence>
<keyword evidence="4" id="KW-1185">Reference proteome</keyword>
<evidence type="ECO:0000256" key="2">
    <source>
        <dbReference type="SAM" id="SignalP"/>
    </source>
</evidence>
<evidence type="ECO:0000313" key="3">
    <source>
        <dbReference type="EMBL" id="GIP17937.1"/>
    </source>
</evidence>
<evidence type="ECO:0000256" key="1">
    <source>
        <dbReference type="SAM" id="MobiDB-lite"/>
    </source>
</evidence>
<feature type="compositionally biased region" description="Low complexity" evidence="1">
    <location>
        <begin position="59"/>
        <end position="72"/>
    </location>
</feature>
<evidence type="ECO:0008006" key="5">
    <source>
        <dbReference type="Google" id="ProtNLM"/>
    </source>
</evidence>
<feature type="compositionally biased region" description="Polar residues" evidence="1">
    <location>
        <begin position="26"/>
        <end position="47"/>
    </location>
</feature>
<reference evidence="3" key="1">
    <citation type="submission" date="2021-03" db="EMBL/GenBank/DDBJ databases">
        <title>Antimicrobial resistance genes in bacteria isolated from Japanese honey, and their potential for conferring macrolide and lincosamide resistance in the American foulbrood pathogen Paenibacillus larvae.</title>
        <authorList>
            <person name="Okamoto M."/>
            <person name="Kumagai M."/>
            <person name="Kanamori H."/>
            <person name="Takamatsu D."/>
        </authorList>
    </citation>
    <scope>NUCLEOTIDE SEQUENCE</scope>
    <source>
        <strain evidence="3">J40TS1</strain>
    </source>
</reference>
<dbReference type="PROSITE" id="PS51257">
    <property type="entry name" value="PROKAR_LIPOPROTEIN"/>
    <property type="match status" value="1"/>
</dbReference>
<dbReference type="RefSeq" id="WP_213517794.1">
    <property type="nucleotide sequence ID" value="NZ_BOSE01000007.1"/>
</dbReference>
<protein>
    <recommendedName>
        <fullName evidence="5">DUF4358 domain-containing protein</fullName>
    </recommendedName>
</protein>
<proteinExistence type="predicted"/>
<sequence length="215" mass="23735">MKRHHVWKWTATLLLACSIVLSGCSSNKDNNSEVVPTETPASENGSGNAVAPEDSNNSEPGQENTENGNQENAPETDAGADNTTPEKAEGLQGIVQQINENVEMPPMMELDGDAIKDTFYLEADQYAEGVFLVAMMNIKATDMAIIKLNDTNDFDTIKEALTKRAEDVIKTFSTYLPDQHEDAKNYQIVQEGEYVLYSISHDQEKVLETFKAALK</sequence>
<feature type="chain" id="PRO_5038592460" description="DUF4358 domain-containing protein" evidence="2">
    <location>
        <begin position="28"/>
        <end position="215"/>
    </location>
</feature>
<accession>A0A919YRI8</accession>
<dbReference type="InterPro" id="IPR025648">
    <property type="entry name" value="DUF4358"/>
</dbReference>
<feature type="region of interest" description="Disordered" evidence="1">
    <location>
        <begin position="26"/>
        <end position="86"/>
    </location>
</feature>
<dbReference type="EMBL" id="BOSE01000007">
    <property type="protein sequence ID" value="GIP17937.1"/>
    <property type="molecule type" value="Genomic_DNA"/>
</dbReference>
<dbReference type="AlphaFoldDB" id="A0A919YRI8"/>
<dbReference type="Pfam" id="PF14270">
    <property type="entry name" value="DUF4358"/>
    <property type="match status" value="1"/>
</dbReference>
<gene>
    <name evidence="3" type="ORF">J40TS1_35790</name>
</gene>
<keyword evidence="2" id="KW-0732">Signal</keyword>